<evidence type="ECO:0000256" key="13">
    <source>
        <dbReference type="ARBA" id="ARBA00022837"/>
    </source>
</evidence>
<dbReference type="InterPro" id="IPR000233">
    <property type="entry name" value="Cadherin_Y-type_LIR"/>
</dbReference>
<evidence type="ECO:0000256" key="11">
    <source>
        <dbReference type="ARBA" id="ARBA00022737"/>
    </source>
</evidence>
<keyword evidence="7" id="KW-0963">Cytoplasm</keyword>
<dbReference type="FunFam" id="2.60.40.60:FF:000011">
    <property type="entry name" value="Cadherin 1"/>
    <property type="match status" value="2"/>
</dbReference>
<evidence type="ECO:0000256" key="10">
    <source>
        <dbReference type="ARBA" id="ARBA00022729"/>
    </source>
</evidence>
<dbReference type="AlphaFoldDB" id="A0A8C7QRC8"/>
<keyword evidence="10 26" id="KW-0732">Signal</keyword>
<sequence>MGAFWFVELGVLILFLQAFKPGLSEESKCLPGFNSEMYIFKVERNHLRSGRSLGKVVFDDCTIRTSFLFHSEDSRFKVDGDGTLKLKRGLTLHNGHKEFYVSTHSKGKKFTVPVRVLHEARHGHHHNHHEMTTQPKPGASLSLPVLNFPKSSGGLKRRKRDWVIPPINFPENARGPFPKNMVQIKSSNDKEVKIQYSITGTGADLPPVGLFTVDKNSGILYVTQPLDREKKDQYILLAHAVAVGAGIAEDPMEIIVKVIDMNDNKPVFTQDPFTGTVHEASKPGDEVMQVTATDTDEEGSANSDVRYTILSQEPPLPSPNMFVINPVTGGIRVNAPGLDREKFTKYTLAIQAADTEGNGLTSFGKAIITVTDSNDNAPQFVTPSYTVSVPENKVDALVVKMPVTDGDEPHSSAWATTYKIVDGDPQGLFNVCTGPSKLEGTIMTVKPGASLSLPVLNFPKSSGGLKRRKRDWVIPPINFPENARGPFPKNMVQIKSSNDKEVKIQYSITGTGADLPPVGLFTVDKNSGILYVTQTLDREKKDQYILLAHAVAVGAGIAEVPMEIIVKVIDMNDNKPVFTQDPFTGTVPEASKPGDEVMQVTATDADEEDSANSDVRYTILSQEPPLPSPNMFVINPVTGGIRVNAPGLDREKIPKYTLAIQAADMEGNGLTSFGKAIITVTDSNDNPSYTVSVPENKVDVTDGDDPHSSPCSTTYKIVDGDTQGLFSGSTGPSKLEGIITTAKPLDFEKKNKYTLLVTVQNEVPFAISLPTSTATVVVNVEDVNEAPVFTPVEKIIRKPEDLPVDSDLVLYTATDPDTARNQKVTYKIRNDPAGWLNINKDTGLIKVKSLMDRESTFVQDNKYSVVVLGIDNDEIPATGTGTLIIELEDVNDNAPTIDESVIRVCNKESSPQLLSVTDKDSTGFAAPYTVQLQGSSHSSWTARMNDTKTGIILTLKTVLDSGDYMVVLRVSDNQGLHHDSTIQASVCDCKGADVQCTDKAVAGFGISSILGILGAVLLLLLLSLLLLMFLRKRGGEKKEPLLQEDDVRDNIYYYDEEGGGEDDQDFDLSVLHRGLDNRPDVFRNDIAPTMARPEYRPRPANPADIGNFIDDNLKAADNDPTAPPYDSLLVFDYEGGGSEAGSLSSLNSSNSGGDQDYDLLQEWGPRFKKLSDMYGGGED</sequence>
<dbReference type="SMART" id="SM01055">
    <property type="entry name" value="Cadherin_pro"/>
    <property type="match status" value="1"/>
</dbReference>
<evidence type="ECO:0000256" key="17">
    <source>
        <dbReference type="ARBA" id="ARBA00023034"/>
    </source>
</evidence>
<keyword evidence="19" id="KW-0325">Glycoprotein</keyword>
<dbReference type="GO" id="GO:0007043">
    <property type="term" value="P:cell-cell junction assembly"/>
    <property type="evidence" value="ECO:0007669"/>
    <property type="project" value="TreeGrafter"/>
</dbReference>
<evidence type="ECO:0000256" key="2">
    <source>
        <dbReference type="ARBA" id="ARBA00004251"/>
    </source>
</evidence>
<dbReference type="Gene3D" id="2.60.40.60">
    <property type="entry name" value="Cadherins"/>
    <property type="match status" value="9"/>
</dbReference>
<dbReference type="GO" id="GO:0001764">
    <property type="term" value="P:neuron migration"/>
    <property type="evidence" value="ECO:0007669"/>
    <property type="project" value="UniProtKB-ARBA"/>
</dbReference>
<feature type="transmembrane region" description="Helical" evidence="25">
    <location>
        <begin position="1004"/>
        <end position="1030"/>
    </location>
</feature>
<dbReference type="FunFam" id="2.60.40.60:FF:000031">
    <property type="entry name" value="Cadherin 3"/>
    <property type="match status" value="1"/>
</dbReference>
<dbReference type="GO" id="GO:0005794">
    <property type="term" value="C:Golgi apparatus"/>
    <property type="evidence" value="ECO:0007669"/>
    <property type="project" value="UniProtKB-SubCell"/>
</dbReference>
<dbReference type="PROSITE" id="PS50268">
    <property type="entry name" value="CADHERIN_2"/>
    <property type="match status" value="6"/>
</dbReference>
<evidence type="ECO:0000256" key="4">
    <source>
        <dbReference type="ARBA" id="ARBA00004536"/>
    </source>
</evidence>
<feature type="domain" description="Cadherin" evidence="27">
    <location>
        <begin position="269"/>
        <end position="380"/>
    </location>
</feature>
<dbReference type="Ensembl" id="ENSOMYT00000044268.2">
    <property type="protein sequence ID" value="ENSOMYP00000040537.2"/>
    <property type="gene ID" value="ENSOMYG00000015527.2"/>
</dbReference>
<evidence type="ECO:0000256" key="7">
    <source>
        <dbReference type="ARBA" id="ARBA00022490"/>
    </source>
</evidence>
<keyword evidence="16 25" id="KW-1133">Transmembrane helix</keyword>
<dbReference type="GO" id="GO:0016339">
    <property type="term" value="P:calcium-dependent cell-cell adhesion via plasma membrane cell adhesion molecules"/>
    <property type="evidence" value="ECO:0007669"/>
    <property type="project" value="TreeGrafter"/>
</dbReference>
<dbReference type="FunFam" id="2.60.40.60:FF:000191">
    <property type="entry name" value="Cadherin 1"/>
    <property type="match status" value="1"/>
</dbReference>
<evidence type="ECO:0000256" key="9">
    <source>
        <dbReference type="ARBA" id="ARBA00022723"/>
    </source>
</evidence>
<feature type="domain" description="Cadherin" evidence="27">
    <location>
        <begin position="579"/>
        <end position="689"/>
    </location>
</feature>
<feature type="chain" id="PRO_5035446414" description="Cadherin-1" evidence="26">
    <location>
        <begin position="25"/>
        <end position="1179"/>
    </location>
</feature>
<evidence type="ECO:0000256" key="5">
    <source>
        <dbReference type="ARBA" id="ARBA00004601"/>
    </source>
</evidence>
<dbReference type="PANTHER" id="PTHR24027:SF319">
    <property type="entry name" value="CADHERIN-1"/>
    <property type="match status" value="1"/>
</dbReference>
<feature type="domain" description="Cadherin" evidence="27">
    <location>
        <begin position="790"/>
        <end position="897"/>
    </location>
</feature>
<dbReference type="InterPro" id="IPR039808">
    <property type="entry name" value="Cadherin"/>
</dbReference>
<evidence type="ECO:0000256" key="20">
    <source>
        <dbReference type="ARBA" id="ARBA00023893"/>
    </source>
</evidence>
<dbReference type="GO" id="GO:0060027">
    <property type="term" value="P:convergent extension involved in gastrulation"/>
    <property type="evidence" value="ECO:0007669"/>
    <property type="project" value="UniProtKB-ARBA"/>
</dbReference>
<dbReference type="GO" id="GO:0005768">
    <property type="term" value="C:endosome"/>
    <property type="evidence" value="ECO:0007669"/>
    <property type="project" value="UniProtKB-SubCell"/>
</dbReference>
<evidence type="ECO:0000256" key="14">
    <source>
        <dbReference type="ARBA" id="ARBA00022889"/>
    </source>
</evidence>
<evidence type="ECO:0000256" key="6">
    <source>
        <dbReference type="ARBA" id="ARBA00022475"/>
    </source>
</evidence>
<evidence type="ECO:0000256" key="19">
    <source>
        <dbReference type="ARBA" id="ARBA00023180"/>
    </source>
</evidence>
<dbReference type="GO" id="GO:0007156">
    <property type="term" value="P:homophilic cell adhesion via plasma membrane adhesion molecules"/>
    <property type="evidence" value="ECO:0007669"/>
    <property type="project" value="InterPro"/>
</dbReference>
<evidence type="ECO:0000256" key="12">
    <source>
        <dbReference type="ARBA" id="ARBA00022753"/>
    </source>
</evidence>
<dbReference type="GO" id="GO:0055113">
    <property type="term" value="P:epiboly involved in gastrulation with mouth forming second"/>
    <property type="evidence" value="ECO:0007669"/>
    <property type="project" value="UniProtKB-ARBA"/>
</dbReference>
<dbReference type="GO" id="GO:0034332">
    <property type="term" value="P:adherens junction organization"/>
    <property type="evidence" value="ECO:0007669"/>
    <property type="project" value="UniProtKB-ARBA"/>
</dbReference>
<feature type="signal peptide" evidence="26">
    <location>
        <begin position="1"/>
        <end position="24"/>
    </location>
</feature>
<evidence type="ECO:0000313" key="29">
    <source>
        <dbReference type="Proteomes" id="UP000694395"/>
    </source>
</evidence>
<dbReference type="FunFam" id="2.60.40.60:FF:000095">
    <property type="entry name" value="Cadherin 13"/>
    <property type="match status" value="1"/>
</dbReference>
<dbReference type="SUPFAM" id="SSF49313">
    <property type="entry name" value="Cadherin-like"/>
    <property type="match status" value="9"/>
</dbReference>
<feature type="domain" description="Cadherin" evidence="27">
    <location>
        <begin position="471"/>
        <end position="578"/>
    </location>
</feature>
<dbReference type="GO" id="GO:0005912">
    <property type="term" value="C:adherens junction"/>
    <property type="evidence" value="ECO:0007669"/>
    <property type="project" value="UniProtKB-SubCell"/>
</dbReference>
<keyword evidence="12" id="KW-0967">Endosome</keyword>
<dbReference type="FunFam" id="4.10.900.10:FF:000001">
    <property type="entry name" value="Cadherin 2"/>
    <property type="match status" value="1"/>
</dbReference>
<evidence type="ECO:0000256" key="22">
    <source>
        <dbReference type="RuleBase" id="RU003318"/>
    </source>
</evidence>
<dbReference type="InterPro" id="IPR027397">
    <property type="entry name" value="Catenin-bd_sf"/>
</dbReference>
<dbReference type="PROSITE" id="PS00232">
    <property type="entry name" value="CADHERIN_1"/>
    <property type="match status" value="4"/>
</dbReference>
<dbReference type="GO" id="GO:0000902">
    <property type="term" value="P:cell morphogenesis"/>
    <property type="evidence" value="ECO:0007669"/>
    <property type="project" value="TreeGrafter"/>
</dbReference>
<comment type="subcellular location">
    <subcellularLocation>
        <location evidence="4">Cell junction</location>
        <location evidence="4">Adherens junction</location>
    </subcellularLocation>
    <subcellularLocation>
        <location evidence="2 22">Cell membrane</location>
        <topology evidence="2 22">Single-pass type I membrane protein</topology>
    </subcellularLocation>
    <subcellularLocation>
        <location evidence="3">Cytoplasm</location>
    </subcellularLocation>
    <subcellularLocation>
        <location evidence="1">Endosome</location>
    </subcellularLocation>
    <subcellularLocation>
        <location evidence="5">Golgi apparatus</location>
        <location evidence="5">trans-Golgi network</location>
    </subcellularLocation>
</comment>
<dbReference type="GO" id="GO:0007398">
    <property type="term" value="P:ectoderm development"/>
    <property type="evidence" value="ECO:0007669"/>
    <property type="project" value="UniProtKB-ARBA"/>
</dbReference>
<evidence type="ECO:0000256" key="16">
    <source>
        <dbReference type="ARBA" id="ARBA00022989"/>
    </source>
</evidence>
<keyword evidence="11" id="KW-0677">Repeat</keyword>
<evidence type="ECO:0000256" key="21">
    <source>
        <dbReference type="PROSITE-ProRule" id="PRU00043"/>
    </source>
</evidence>
<keyword evidence="15" id="KW-0965">Cell junction</keyword>
<evidence type="ECO:0000256" key="15">
    <source>
        <dbReference type="ARBA" id="ARBA00022949"/>
    </source>
</evidence>
<reference evidence="28" key="3">
    <citation type="submission" date="2025-09" db="UniProtKB">
        <authorList>
            <consortium name="Ensembl"/>
        </authorList>
    </citation>
    <scope>IDENTIFICATION</scope>
</reference>
<keyword evidence="13 21" id="KW-0106">Calcium</keyword>
<dbReference type="GO" id="GO:0016342">
    <property type="term" value="C:catenin complex"/>
    <property type="evidence" value="ECO:0007669"/>
    <property type="project" value="TreeGrafter"/>
</dbReference>
<dbReference type="PANTHER" id="PTHR24027">
    <property type="entry name" value="CADHERIN-23"/>
    <property type="match status" value="1"/>
</dbReference>
<feature type="region of interest" description="Disordered" evidence="24">
    <location>
        <begin position="1139"/>
        <end position="1159"/>
    </location>
</feature>
<name>A0A8C7QRC8_ONCMY</name>
<dbReference type="InterPro" id="IPR014868">
    <property type="entry name" value="Cadherin_pro_dom"/>
</dbReference>
<evidence type="ECO:0000313" key="28">
    <source>
        <dbReference type="Ensembl" id="ENSOMYP00000040537.2"/>
    </source>
</evidence>
<dbReference type="InterPro" id="IPR015919">
    <property type="entry name" value="Cadherin-like_sf"/>
</dbReference>
<evidence type="ECO:0000256" key="8">
    <source>
        <dbReference type="ARBA" id="ARBA00022692"/>
    </source>
</evidence>
<feature type="compositionally biased region" description="Low complexity" evidence="24">
    <location>
        <begin position="1140"/>
        <end position="1153"/>
    </location>
</feature>
<keyword evidence="6" id="KW-1003">Cell membrane</keyword>
<dbReference type="GO" id="GO:0044331">
    <property type="term" value="P:cell-cell adhesion mediated by cadherin"/>
    <property type="evidence" value="ECO:0007669"/>
    <property type="project" value="TreeGrafter"/>
</dbReference>
<dbReference type="Pfam" id="PF01049">
    <property type="entry name" value="CADH_Y-type_LIR"/>
    <property type="match status" value="1"/>
</dbReference>
<dbReference type="InterPro" id="IPR020894">
    <property type="entry name" value="Cadherin_CS"/>
</dbReference>
<dbReference type="GO" id="GO:0005509">
    <property type="term" value="F:calcium ion binding"/>
    <property type="evidence" value="ECO:0007669"/>
    <property type="project" value="UniProtKB-UniRule"/>
</dbReference>
<keyword evidence="9" id="KW-0479">Metal-binding</keyword>
<organism evidence="28 29">
    <name type="scientific">Oncorhynchus mykiss</name>
    <name type="common">Rainbow trout</name>
    <name type="synonym">Salmo gairdneri</name>
    <dbReference type="NCBI Taxonomy" id="8022"/>
    <lineage>
        <taxon>Eukaryota</taxon>
        <taxon>Metazoa</taxon>
        <taxon>Chordata</taxon>
        <taxon>Craniata</taxon>
        <taxon>Vertebrata</taxon>
        <taxon>Euteleostomi</taxon>
        <taxon>Actinopterygii</taxon>
        <taxon>Neopterygii</taxon>
        <taxon>Teleostei</taxon>
        <taxon>Protacanthopterygii</taxon>
        <taxon>Salmoniformes</taxon>
        <taxon>Salmonidae</taxon>
        <taxon>Salmoninae</taxon>
        <taxon>Oncorhynchus</taxon>
    </lineage>
</organism>
<comment type="function">
    <text evidence="23">Cadherins are calcium-dependent cell adhesion proteins.</text>
</comment>
<dbReference type="Proteomes" id="UP000694395">
    <property type="component" value="Chromosome 6"/>
</dbReference>
<proteinExistence type="predicted"/>
<keyword evidence="17" id="KW-0333">Golgi apparatus</keyword>
<reference evidence="28" key="1">
    <citation type="submission" date="2020-07" db="EMBL/GenBank/DDBJ databases">
        <title>A long reads based de novo assembly of the rainbow trout Arlee double haploid line genome.</title>
        <authorList>
            <person name="Gao G."/>
            <person name="Palti Y."/>
        </authorList>
    </citation>
    <scope>NUCLEOTIDE SEQUENCE [LARGE SCALE GENOMIC DNA]</scope>
</reference>
<protein>
    <recommendedName>
        <fullName evidence="20">Cadherin-1</fullName>
    </recommendedName>
</protein>
<feature type="domain" description="Cadherin" evidence="27">
    <location>
        <begin position="693"/>
        <end position="789"/>
    </location>
</feature>
<dbReference type="SMART" id="SM00112">
    <property type="entry name" value="CA"/>
    <property type="match status" value="6"/>
</dbReference>
<evidence type="ECO:0000256" key="3">
    <source>
        <dbReference type="ARBA" id="ARBA00004496"/>
    </source>
</evidence>
<dbReference type="GO" id="GO:0030010">
    <property type="term" value="P:establishment of cell polarity"/>
    <property type="evidence" value="ECO:0007669"/>
    <property type="project" value="UniProtKB-ARBA"/>
</dbReference>
<keyword evidence="8 22" id="KW-0812">Transmembrane</keyword>
<dbReference type="Gene3D" id="4.10.900.10">
    <property type="entry name" value="TCF3-CBD (Catenin binding domain)"/>
    <property type="match status" value="1"/>
</dbReference>
<dbReference type="Pfam" id="PF08758">
    <property type="entry name" value="Cadherin_pro"/>
    <property type="match status" value="1"/>
</dbReference>
<keyword evidence="29" id="KW-1185">Reference proteome</keyword>
<reference evidence="28" key="2">
    <citation type="submission" date="2025-08" db="UniProtKB">
        <authorList>
            <consortium name="Ensembl"/>
        </authorList>
    </citation>
    <scope>IDENTIFICATION</scope>
</reference>
<dbReference type="PRINTS" id="PR00205">
    <property type="entry name" value="CADHERIN"/>
</dbReference>
<evidence type="ECO:0000256" key="23">
    <source>
        <dbReference type="RuleBase" id="RU004357"/>
    </source>
</evidence>
<dbReference type="InterPro" id="IPR002126">
    <property type="entry name" value="Cadherin-like_dom"/>
</dbReference>
<dbReference type="GO" id="GO:0008013">
    <property type="term" value="F:beta-catenin binding"/>
    <property type="evidence" value="ECO:0007669"/>
    <property type="project" value="TreeGrafter"/>
</dbReference>
<dbReference type="FunFam" id="2.60.40.60:FF:000019">
    <property type="entry name" value="Cadherin 2"/>
    <property type="match status" value="1"/>
</dbReference>
<dbReference type="GO" id="GO:0045296">
    <property type="term" value="F:cadherin binding"/>
    <property type="evidence" value="ECO:0007669"/>
    <property type="project" value="TreeGrafter"/>
</dbReference>
<evidence type="ECO:0000256" key="1">
    <source>
        <dbReference type="ARBA" id="ARBA00004177"/>
    </source>
</evidence>
<keyword evidence="14 22" id="KW-0130">Cell adhesion</keyword>
<dbReference type="GeneTree" id="ENSGT00940000154848"/>
<evidence type="ECO:0000259" key="27">
    <source>
        <dbReference type="PROSITE" id="PS50268"/>
    </source>
</evidence>
<accession>A0A8C7QRC8</accession>
<evidence type="ECO:0000256" key="25">
    <source>
        <dbReference type="SAM" id="Phobius"/>
    </source>
</evidence>
<dbReference type="GO" id="GO:0007498">
    <property type="term" value="P:mesoderm development"/>
    <property type="evidence" value="ECO:0007669"/>
    <property type="project" value="UniProtKB-ARBA"/>
</dbReference>
<keyword evidence="18 25" id="KW-0472">Membrane</keyword>
<evidence type="ECO:0000256" key="18">
    <source>
        <dbReference type="ARBA" id="ARBA00023136"/>
    </source>
</evidence>
<dbReference type="CDD" id="cd11304">
    <property type="entry name" value="Cadherin_repeat"/>
    <property type="match status" value="4"/>
</dbReference>
<dbReference type="GO" id="GO:0042074">
    <property type="term" value="P:cell migration involved in gastrulation"/>
    <property type="evidence" value="ECO:0007669"/>
    <property type="project" value="UniProtKB-ARBA"/>
</dbReference>
<feature type="domain" description="Cadherin" evidence="27">
    <location>
        <begin position="161"/>
        <end position="268"/>
    </location>
</feature>
<dbReference type="Pfam" id="PF00028">
    <property type="entry name" value="Cadherin"/>
    <property type="match status" value="6"/>
</dbReference>
<dbReference type="FunFam" id="2.60.40.60:FF:000022">
    <property type="entry name" value="Cadherin 2"/>
    <property type="match status" value="2"/>
</dbReference>
<dbReference type="GO" id="GO:0001841">
    <property type="term" value="P:neural tube formation"/>
    <property type="evidence" value="ECO:0007669"/>
    <property type="project" value="UniProtKB-ARBA"/>
</dbReference>
<evidence type="ECO:0000256" key="24">
    <source>
        <dbReference type="SAM" id="MobiDB-lite"/>
    </source>
</evidence>
<evidence type="ECO:0000256" key="26">
    <source>
        <dbReference type="SAM" id="SignalP"/>
    </source>
</evidence>